<gene>
    <name evidence="1" type="ORF">Bpfe_003356</name>
</gene>
<organism evidence="1 2">
    <name type="scientific">Biomphalaria pfeifferi</name>
    <name type="common">Bloodfluke planorb</name>
    <name type="synonym">Freshwater snail</name>
    <dbReference type="NCBI Taxonomy" id="112525"/>
    <lineage>
        <taxon>Eukaryota</taxon>
        <taxon>Metazoa</taxon>
        <taxon>Spiralia</taxon>
        <taxon>Lophotrochozoa</taxon>
        <taxon>Mollusca</taxon>
        <taxon>Gastropoda</taxon>
        <taxon>Heterobranchia</taxon>
        <taxon>Euthyneura</taxon>
        <taxon>Panpulmonata</taxon>
        <taxon>Hygrophila</taxon>
        <taxon>Lymnaeoidea</taxon>
        <taxon>Planorbidae</taxon>
        <taxon>Biomphalaria</taxon>
    </lineage>
</organism>
<protein>
    <submittedName>
        <fullName evidence="1">Uncharacterized protein</fullName>
    </submittedName>
</protein>
<evidence type="ECO:0000313" key="2">
    <source>
        <dbReference type="Proteomes" id="UP001233172"/>
    </source>
</evidence>
<name>A0AAD8C6Y4_BIOPF</name>
<reference evidence="1" key="2">
    <citation type="submission" date="2023-04" db="EMBL/GenBank/DDBJ databases">
        <authorList>
            <person name="Bu L."/>
            <person name="Lu L."/>
            <person name="Laidemitt M.R."/>
            <person name="Zhang S.M."/>
            <person name="Mutuku M."/>
            <person name="Mkoji G."/>
            <person name="Steinauer M."/>
            <person name="Loker E.S."/>
        </authorList>
    </citation>
    <scope>NUCLEOTIDE SEQUENCE</scope>
    <source>
        <strain evidence="1">KasaAsao</strain>
        <tissue evidence="1">Whole Snail</tissue>
    </source>
</reference>
<reference evidence="1" key="1">
    <citation type="journal article" date="2023" name="PLoS Negl. Trop. Dis.">
        <title>A genome sequence for Biomphalaria pfeifferi, the major vector snail for the human-infecting parasite Schistosoma mansoni.</title>
        <authorList>
            <person name="Bu L."/>
            <person name="Lu L."/>
            <person name="Laidemitt M.R."/>
            <person name="Zhang S.M."/>
            <person name="Mutuku M."/>
            <person name="Mkoji G."/>
            <person name="Steinauer M."/>
            <person name="Loker E.S."/>
        </authorList>
    </citation>
    <scope>NUCLEOTIDE SEQUENCE</scope>
    <source>
        <strain evidence="1">KasaAsao</strain>
    </source>
</reference>
<sequence length="147" mass="16481">MNSMCGASHREFRCQENHQQSMCTAIITDNGIDECQSTQAKSKLTRGRHLQLELEETYLLDLRLLAAGDCGALNFVCNLAACEPETFLRGICREGLLKHRARATAVLKKTVLNTISLCVDRNDHPSNVLTHILAIFWGDKNGFRSLY</sequence>
<dbReference type="EMBL" id="JASAOG010000008">
    <property type="protein sequence ID" value="KAK0067258.1"/>
    <property type="molecule type" value="Genomic_DNA"/>
</dbReference>
<dbReference type="AlphaFoldDB" id="A0AAD8C6Y4"/>
<keyword evidence="2" id="KW-1185">Reference proteome</keyword>
<dbReference type="Proteomes" id="UP001233172">
    <property type="component" value="Unassembled WGS sequence"/>
</dbReference>
<evidence type="ECO:0000313" key="1">
    <source>
        <dbReference type="EMBL" id="KAK0067258.1"/>
    </source>
</evidence>
<proteinExistence type="predicted"/>
<comment type="caution">
    <text evidence="1">The sequence shown here is derived from an EMBL/GenBank/DDBJ whole genome shotgun (WGS) entry which is preliminary data.</text>
</comment>
<accession>A0AAD8C6Y4</accession>